<name>A0A0V8DVU7_LACLL</name>
<dbReference type="Proteomes" id="UP000053719">
    <property type="component" value="Unassembled WGS sequence"/>
</dbReference>
<dbReference type="PATRIC" id="fig|1360.114.peg.2054"/>
<evidence type="ECO:0000313" key="2">
    <source>
        <dbReference type="Proteomes" id="UP000053719"/>
    </source>
</evidence>
<sequence length="101" mass="11590">MDIFSKGAIIQPRQLRRLNGKTVVFQSGEQGRIAYPLVIIKRSKEFCHVSLTNRRVFKEISQIRLGKTIIAERITPNSPLYATGKGVRQVKAKYSYWHEGD</sequence>
<gene>
    <name evidence="1" type="ORF">M20_2601</name>
</gene>
<evidence type="ECO:0000313" key="1">
    <source>
        <dbReference type="EMBL" id="KSU17660.1"/>
    </source>
</evidence>
<organism evidence="1 2">
    <name type="scientific">Lactococcus lactis subsp. lactis</name>
    <name type="common">Streptococcus lactis</name>
    <dbReference type="NCBI Taxonomy" id="1360"/>
    <lineage>
        <taxon>Bacteria</taxon>
        <taxon>Bacillati</taxon>
        <taxon>Bacillota</taxon>
        <taxon>Bacilli</taxon>
        <taxon>Lactobacillales</taxon>
        <taxon>Streptococcaceae</taxon>
        <taxon>Lactococcus</taxon>
    </lineage>
</organism>
<dbReference type="AlphaFoldDB" id="A0A0V8DVU7"/>
<accession>A0A0V8DVU7</accession>
<comment type="caution">
    <text evidence="1">The sequence shown here is derived from an EMBL/GenBank/DDBJ whole genome shotgun (WGS) entry which is preliminary data.</text>
</comment>
<dbReference type="RefSeq" id="WP_058212302.1">
    <property type="nucleotide sequence ID" value="NZ_LKLU01000142.1"/>
</dbReference>
<dbReference type="EMBL" id="LKLU01000142">
    <property type="protein sequence ID" value="KSU17660.1"/>
    <property type="molecule type" value="Genomic_DNA"/>
</dbReference>
<protein>
    <submittedName>
        <fullName evidence="1">Uncharacterized protein</fullName>
    </submittedName>
</protein>
<proteinExistence type="predicted"/>
<reference evidence="2" key="1">
    <citation type="submission" date="2015-10" db="EMBL/GenBank/DDBJ databases">
        <title>Draft Genome Sequences of 11 Lactococcus lactis subspecies cremoris strains.</title>
        <authorList>
            <person name="Wels M."/>
            <person name="Backus L."/>
            <person name="Boekhorst J."/>
            <person name="Dijkstra A."/>
            <person name="Beerthuizen M."/>
            <person name="Kelly W."/>
            <person name="Siezen R."/>
            <person name="Bachmann H."/>
            <person name="Van Hijum S."/>
        </authorList>
    </citation>
    <scope>NUCLEOTIDE SEQUENCE [LARGE SCALE GENOMIC DNA]</scope>
    <source>
        <strain evidence="2">M20</strain>
    </source>
</reference>